<feature type="region of interest" description="Disordered" evidence="1">
    <location>
        <begin position="351"/>
        <end position="372"/>
    </location>
</feature>
<feature type="region of interest" description="Disordered" evidence="1">
    <location>
        <begin position="315"/>
        <end position="335"/>
    </location>
</feature>
<dbReference type="AlphaFoldDB" id="R7YUQ5"/>
<evidence type="ECO:0000256" key="1">
    <source>
        <dbReference type="SAM" id="MobiDB-lite"/>
    </source>
</evidence>
<sequence>MLAGPPRAVGLLTLLVLTALVTLYLFYTPLNSPKSVLHAPVPPAINTYTLPVFTPGTPKPPGTPYTRTLVIPRLASQDVSWISEQLPDLPTAIYTVDDPHAALTVPKNKGHEAMVYLTYLIEHYDALPDTVLFFHAHRTAWHNNFLLGLDSAATIRRLKDDRVARLGYMNTRCHHDPGCLDWLHLDRPVGDFDMVKKPEEKAFTRKVWSELHPGVPAPPALSQPCCAQFAVSGERVRQIPKARFEHYRDWLLRTELGDQDSGRVMEYLWQYIFTGNAEYCPAIHSCYCDGYGLCFGSHARFMEYMGMVEERDRAQEELGKLEKEEGDGGEERKTQLRDKIAQLNVKLVEGENAATVRGQDPKNREAEAERVD</sequence>
<protein>
    <recommendedName>
        <fullName evidence="5">DUF3431 domain-containing protein</fullName>
    </recommendedName>
</protein>
<dbReference type="PANTHER" id="PTHR37490:SF3">
    <property type="entry name" value="DUF3431 DOMAIN CONTAINING PROTEIN"/>
    <property type="match status" value="1"/>
</dbReference>
<proteinExistence type="predicted"/>
<accession>R7YUQ5</accession>
<dbReference type="HOGENOM" id="CLU_031559_1_1_1"/>
<dbReference type="Pfam" id="PF11913">
    <property type="entry name" value="DUF3431"/>
    <property type="match status" value="1"/>
</dbReference>
<dbReference type="RefSeq" id="XP_007780738.1">
    <property type="nucleotide sequence ID" value="XM_007782548.1"/>
</dbReference>
<dbReference type="GeneID" id="19901970"/>
<dbReference type="OrthoDB" id="426718at2759"/>
<name>R7YUQ5_CONA1</name>
<gene>
    <name evidence="3" type="ORF">W97_04659</name>
</gene>
<dbReference type="InterPro" id="IPR021838">
    <property type="entry name" value="DUF3431"/>
</dbReference>
<dbReference type="EMBL" id="JH767574">
    <property type="protein sequence ID" value="EON65421.1"/>
    <property type="molecule type" value="Genomic_DNA"/>
</dbReference>
<dbReference type="eggNOG" id="ENOG502SB7A">
    <property type="taxonomic scope" value="Eukaryota"/>
</dbReference>
<evidence type="ECO:0000256" key="2">
    <source>
        <dbReference type="SAM" id="Phobius"/>
    </source>
</evidence>
<organism evidence="3 4">
    <name type="scientific">Coniosporium apollinis (strain CBS 100218)</name>
    <name type="common">Rock-inhabiting black yeast</name>
    <dbReference type="NCBI Taxonomy" id="1168221"/>
    <lineage>
        <taxon>Eukaryota</taxon>
        <taxon>Fungi</taxon>
        <taxon>Dikarya</taxon>
        <taxon>Ascomycota</taxon>
        <taxon>Pezizomycotina</taxon>
        <taxon>Dothideomycetes</taxon>
        <taxon>Dothideomycetes incertae sedis</taxon>
        <taxon>Coniosporium</taxon>
    </lineage>
</organism>
<reference evidence="4" key="1">
    <citation type="submission" date="2012-06" db="EMBL/GenBank/DDBJ databases">
        <title>The genome sequence of Coniosporium apollinis CBS 100218.</title>
        <authorList>
            <consortium name="The Broad Institute Genome Sequencing Platform"/>
            <person name="Cuomo C."/>
            <person name="Gorbushina A."/>
            <person name="Noack S."/>
            <person name="Walker B."/>
            <person name="Young S.K."/>
            <person name="Zeng Q."/>
            <person name="Gargeya S."/>
            <person name="Fitzgerald M."/>
            <person name="Haas B."/>
            <person name="Abouelleil A."/>
            <person name="Alvarado L."/>
            <person name="Arachchi H.M."/>
            <person name="Berlin A.M."/>
            <person name="Chapman S.B."/>
            <person name="Goldberg J."/>
            <person name="Griggs A."/>
            <person name="Gujja S."/>
            <person name="Hansen M."/>
            <person name="Howarth C."/>
            <person name="Imamovic A."/>
            <person name="Larimer J."/>
            <person name="McCowan C."/>
            <person name="Montmayeur A."/>
            <person name="Murphy C."/>
            <person name="Neiman D."/>
            <person name="Pearson M."/>
            <person name="Priest M."/>
            <person name="Roberts A."/>
            <person name="Saif S."/>
            <person name="Shea T."/>
            <person name="Sisk P."/>
            <person name="Sykes S."/>
            <person name="Wortman J."/>
            <person name="Nusbaum C."/>
            <person name="Birren B."/>
        </authorList>
    </citation>
    <scope>NUCLEOTIDE SEQUENCE [LARGE SCALE GENOMIC DNA]</scope>
    <source>
        <strain evidence="4">CBS 100218</strain>
    </source>
</reference>
<dbReference type="PANTHER" id="PTHR37490">
    <property type="entry name" value="EXPRESSED PROTEIN"/>
    <property type="match status" value="1"/>
</dbReference>
<keyword evidence="2" id="KW-0812">Transmembrane</keyword>
<evidence type="ECO:0000313" key="4">
    <source>
        <dbReference type="Proteomes" id="UP000016924"/>
    </source>
</evidence>
<keyword evidence="4" id="KW-1185">Reference proteome</keyword>
<dbReference type="OMA" id="ERICACQ"/>
<feature type="transmembrane region" description="Helical" evidence="2">
    <location>
        <begin position="7"/>
        <end position="27"/>
    </location>
</feature>
<keyword evidence="2" id="KW-1133">Transmembrane helix</keyword>
<keyword evidence="2" id="KW-0472">Membrane</keyword>
<feature type="compositionally biased region" description="Basic and acidic residues" evidence="1">
    <location>
        <begin position="359"/>
        <end position="372"/>
    </location>
</feature>
<evidence type="ECO:0000313" key="3">
    <source>
        <dbReference type="EMBL" id="EON65421.1"/>
    </source>
</evidence>
<dbReference type="Proteomes" id="UP000016924">
    <property type="component" value="Unassembled WGS sequence"/>
</dbReference>
<evidence type="ECO:0008006" key="5">
    <source>
        <dbReference type="Google" id="ProtNLM"/>
    </source>
</evidence>